<dbReference type="Pfam" id="PF12733">
    <property type="entry name" value="Cadherin-like"/>
    <property type="match status" value="2"/>
</dbReference>
<dbReference type="Proteomes" id="UP000682713">
    <property type="component" value="Unassembled WGS sequence"/>
</dbReference>
<dbReference type="RefSeq" id="WP_213112526.1">
    <property type="nucleotide sequence ID" value="NZ_JAGYPJ010000001.1"/>
</dbReference>
<dbReference type="Pfam" id="PF22888">
    <property type="entry name" value="FIMAH"/>
    <property type="match status" value="1"/>
</dbReference>
<comment type="caution">
    <text evidence="3">The sequence shown here is derived from an EMBL/GenBank/DDBJ whole genome shotgun (WGS) entry which is preliminary data.</text>
</comment>
<feature type="domain" description="FIMAH" evidence="2">
    <location>
        <begin position="462"/>
        <end position="538"/>
    </location>
</feature>
<protein>
    <submittedName>
        <fullName evidence="3">Cadherin-like beta sandwich domain-containing protein</fullName>
    </submittedName>
</protein>
<proteinExistence type="predicted"/>
<sequence length="546" mass="59134">MNDLQINGDTIRGFSPGTHVYNVNVPYSVSDAIISAIPMEEKSTIEITGESALKAGEVNSFVVTVTAADKVTTANYTINIYREAALMSGSGTKDDPYKIRTAEELNKMRLDKTAYYELLADIDLTNFSEEDGKGWMPIGVDKSRFIGNFNGNGHVINGLTIDRSDTDFASLFGYVTWGGSIKNIGLTNVNVKGKNYVGALAGYMDGDGEIRNTFVTGEIYGSGKNIGGLVGDTRVSIYDSYVQANVTGNNVTGGFVGRMQSSSSSIQLQINRTYFTGTVKILTTTNPVSGGFISEIAAGKVIDSYWNIDTAEQTPKVCGSGLAINDCGIGKTTVELMQKATFTGWDFTNIWEIDENNSFPVLKKVEQLSSNADLSDLQVNGVTVEGFDSSQLSYNVAVPNDITSVTVSYTKADEHATVVVEGGDNLVVGPNIVTITVTAEDGVTEKTYTINVHRAAEPNPETLLKMLALYETSGDIKQPLISQLRNAAEQIQHHLAKGQNNQAIKAADDFMKKLDNKTKQDDLSFEVKQTLMNYVQDLKKIVVSSK</sequence>
<dbReference type="Gene3D" id="2.160.20.110">
    <property type="match status" value="1"/>
</dbReference>
<feature type="domain" description="Cadherin-like beta-sandwich-like" evidence="1">
    <location>
        <begin position="374"/>
        <end position="454"/>
    </location>
</feature>
<evidence type="ECO:0000313" key="4">
    <source>
        <dbReference type="Proteomes" id="UP000682713"/>
    </source>
</evidence>
<evidence type="ECO:0000259" key="1">
    <source>
        <dbReference type="Pfam" id="PF12733"/>
    </source>
</evidence>
<dbReference type="Gene3D" id="2.60.40.2340">
    <property type="match status" value="1"/>
</dbReference>
<dbReference type="InterPro" id="IPR025883">
    <property type="entry name" value="Cadherin-like_domain"/>
</dbReference>
<dbReference type="AlphaFoldDB" id="A0A942TQY9"/>
<accession>A0A942TQY9</accession>
<evidence type="ECO:0000259" key="2">
    <source>
        <dbReference type="Pfam" id="PF22888"/>
    </source>
</evidence>
<feature type="domain" description="Cadherin-like beta-sandwich-like" evidence="1">
    <location>
        <begin position="3"/>
        <end position="83"/>
    </location>
</feature>
<reference evidence="3 4" key="1">
    <citation type="submission" date="2021-05" db="EMBL/GenBank/DDBJ databases">
        <title>Novel Bacillus species.</title>
        <authorList>
            <person name="Liu G."/>
        </authorList>
    </citation>
    <scope>NUCLEOTIDE SEQUENCE [LARGE SCALE GENOMIC DNA]</scope>
    <source>
        <strain evidence="3 4">FJAT-49732</strain>
    </source>
</reference>
<dbReference type="EMBL" id="JAGYPJ010000001">
    <property type="protein sequence ID" value="MBS4202120.1"/>
    <property type="molecule type" value="Genomic_DNA"/>
</dbReference>
<evidence type="ECO:0000313" key="3">
    <source>
        <dbReference type="EMBL" id="MBS4202120.1"/>
    </source>
</evidence>
<organism evidence="3 4">
    <name type="scientific">Lederbergia citrisecunda</name>
    <dbReference type="NCBI Taxonomy" id="2833583"/>
    <lineage>
        <taxon>Bacteria</taxon>
        <taxon>Bacillati</taxon>
        <taxon>Bacillota</taxon>
        <taxon>Bacilli</taxon>
        <taxon>Bacillales</taxon>
        <taxon>Bacillaceae</taxon>
        <taxon>Lederbergia</taxon>
    </lineage>
</organism>
<keyword evidence="4" id="KW-1185">Reference proteome</keyword>
<name>A0A942TQY9_9BACI</name>
<gene>
    <name evidence="3" type="ORF">KHA93_21150</name>
</gene>
<dbReference type="InterPro" id="IPR054470">
    <property type="entry name" value="FIMAH_dom"/>
</dbReference>